<name>G2YL96_BOTF4</name>
<dbReference type="HOGENOM" id="CLU_2158003_0_0_1"/>
<dbReference type="InParanoid" id="G2YL96"/>
<reference evidence="2" key="1">
    <citation type="journal article" date="2011" name="PLoS Genet.">
        <title>Genomic analysis of the necrotrophic fungal pathogens Sclerotinia sclerotiorum and Botrytis cinerea.</title>
        <authorList>
            <person name="Amselem J."/>
            <person name="Cuomo C.A."/>
            <person name="van Kan J.A."/>
            <person name="Viaud M."/>
            <person name="Benito E.P."/>
            <person name="Couloux A."/>
            <person name="Coutinho P.M."/>
            <person name="de Vries R.P."/>
            <person name="Dyer P.S."/>
            <person name="Fillinger S."/>
            <person name="Fournier E."/>
            <person name="Gout L."/>
            <person name="Hahn M."/>
            <person name="Kohn L."/>
            <person name="Lapalu N."/>
            <person name="Plummer K.M."/>
            <person name="Pradier J.M."/>
            <person name="Quevillon E."/>
            <person name="Sharon A."/>
            <person name="Simon A."/>
            <person name="ten Have A."/>
            <person name="Tudzynski B."/>
            <person name="Tudzynski P."/>
            <person name="Wincker P."/>
            <person name="Andrew M."/>
            <person name="Anthouard V."/>
            <person name="Beever R.E."/>
            <person name="Beffa R."/>
            <person name="Benoit I."/>
            <person name="Bouzid O."/>
            <person name="Brault B."/>
            <person name="Chen Z."/>
            <person name="Choquer M."/>
            <person name="Collemare J."/>
            <person name="Cotton P."/>
            <person name="Danchin E.G."/>
            <person name="Da Silva C."/>
            <person name="Gautier A."/>
            <person name="Giraud C."/>
            <person name="Giraud T."/>
            <person name="Gonzalez C."/>
            <person name="Grossetete S."/>
            <person name="Guldener U."/>
            <person name="Henrissat B."/>
            <person name="Howlett B.J."/>
            <person name="Kodira C."/>
            <person name="Kretschmer M."/>
            <person name="Lappartient A."/>
            <person name="Leroch M."/>
            <person name="Levis C."/>
            <person name="Mauceli E."/>
            <person name="Neuveglise C."/>
            <person name="Oeser B."/>
            <person name="Pearson M."/>
            <person name="Poulain J."/>
            <person name="Poussereau N."/>
            <person name="Quesneville H."/>
            <person name="Rascle C."/>
            <person name="Schumacher J."/>
            <person name="Segurens B."/>
            <person name="Sexton A."/>
            <person name="Silva E."/>
            <person name="Sirven C."/>
            <person name="Soanes D.M."/>
            <person name="Talbot N.J."/>
            <person name="Templeton M."/>
            <person name="Yandava C."/>
            <person name="Yarden O."/>
            <person name="Zeng Q."/>
            <person name="Rollins J.A."/>
            <person name="Lebrun M.H."/>
            <person name="Dickman M."/>
        </authorList>
    </citation>
    <scope>NUCLEOTIDE SEQUENCE [LARGE SCALE GENOMIC DNA]</scope>
    <source>
        <strain evidence="2">T4</strain>
    </source>
</reference>
<gene>
    <name evidence="1" type="ORF">BofuT4_P079090.1</name>
</gene>
<evidence type="ECO:0000313" key="2">
    <source>
        <dbReference type="Proteomes" id="UP000008177"/>
    </source>
</evidence>
<evidence type="ECO:0000313" key="1">
    <source>
        <dbReference type="EMBL" id="CCD52394.1"/>
    </source>
</evidence>
<accession>G2YL96</accession>
<dbReference type="AlphaFoldDB" id="G2YL96"/>
<sequence>MGSIQTMFISLRSNLEDVHWDFATPIVLNWNKFQAQSVKYSLLLALLYSLSHLTTPSFPYSVHLDPKLDFQASGRVLWHLNAEPTSRLLDHSSMRVCRETVHSEIGFLIAW</sequence>
<organism evidence="1 2">
    <name type="scientific">Botryotinia fuckeliana (strain T4)</name>
    <name type="common">Noble rot fungus</name>
    <name type="synonym">Botrytis cinerea</name>
    <dbReference type="NCBI Taxonomy" id="999810"/>
    <lineage>
        <taxon>Eukaryota</taxon>
        <taxon>Fungi</taxon>
        <taxon>Dikarya</taxon>
        <taxon>Ascomycota</taxon>
        <taxon>Pezizomycotina</taxon>
        <taxon>Leotiomycetes</taxon>
        <taxon>Helotiales</taxon>
        <taxon>Sclerotiniaceae</taxon>
        <taxon>Botrytis</taxon>
    </lineage>
</organism>
<dbReference type="Proteomes" id="UP000008177">
    <property type="component" value="Unplaced contigs"/>
</dbReference>
<proteinExistence type="predicted"/>
<dbReference type="EMBL" id="FQ790342">
    <property type="protein sequence ID" value="CCD52394.1"/>
    <property type="molecule type" value="Genomic_DNA"/>
</dbReference>
<protein>
    <submittedName>
        <fullName evidence="1">Uncharacterized protein</fullName>
    </submittedName>
</protein>